<dbReference type="OrthoDB" id="7056038at2"/>
<sequence length="968" mass="106604">MSASLHRNTPSLAAFDPRGLIVRSVAYLRAASQAVPTARVRRQVYGASGLLLQQWDSRLQALALSEPSTEANQVSVYSLSGTLVRRNDVDAGMRLMLAAPCGQPLHAWDGRGAYQRHDYDALQRPVAVFEQAADQAHPRCVERLEYAPSTPEDRALNRSGRLVRHADPAGTQVFDEYGVTGQALRQTRRFRQAPDEVDWPLAQADQNRQLESARYTTRWTFDALGGTVEQVDAKGNGRHFAYGLDGQAKQIHLTLNSGARKTVVERYDYNAAGQVEAALLGNGVSSLAAYRAEDGRLHRLMAYRKNERAAPLQDLSYDYDPVGNVSSLRDQAQPTQWSHNTQVQASYAYEYDSLYQLTRATGRESAGAAIGPALPARISFGSTDAGLWRNYTQHYAYDEGGNLTRLRHVPSTGVGYTRAMQVATGSNRALSSEHPATEWAQGFDANGNQQSLGRAQPMLWNVRNQLTRVASIERVGEEADEEAYVYAGDGQRALKLTHRQVAGSRQTARVYYLPGLELRHRPTRRLNIVRLEVARCTVEVVQWELEPDEEAVDETLCYCLKDQQSSHGLELGEQAELLSQESYFPYGGTAWWASRNALQGSCKTRRYSGKERDASGLYYYGFRYYAPWLQRWISPDPIGGGMQLNPYLMASNNPITFVDSMGLQPAAVENTQIQGGIIILLLLVLLGLGAGALLGNAPVGASVGALVGGVLFGASRLSAYQDMQPQAMARTAEEVEEQFARNISEMAIELAQQARLSHDETERLVNFAYARRPAEGGMSIYVYSRQGSIYGYAGPVDQPGEVERVLAEHRNPMPELRRMGIGVIVLRSPGRDPAAASGQQAGASAFEVGETTQVAGTSRTRAARQGQGRGAMVAPTAVRAVTPLMEIDTQVLGGTDPSSREGRSIALTLGHLREGRLSAVYWHRHRDLLWSADLHGYASARGRGAYRLMLRHLGGQRYRVEGVRNPHR</sequence>
<dbReference type="PANTHER" id="PTHR32305">
    <property type="match status" value="1"/>
</dbReference>
<evidence type="ECO:0000313" key="2">
    <source>
        <dbReference type="EMBL" id="SDT99579.1"/>
    </source>
</evidence>
<keyword evidence="1" id="KW-1133">Transmembrane helix</keyword>
<reference evidence="2 3" key="1">
    <citation type="submission" date="2016-10" db="EMBL/GenBank/DDBJ databases">
        <authorList>
            <person name="Varghese N."/>
            <person name="Submissions S."/>
        </authorList>
    </citation>
    <scope>NUCLEOTIDE SEQUENCE [LARGE SCALE GENOMIC DNA]</scope>
    <source>
        <strain evidence="2 3">BS2775</strain>
    </source>
</reference>
<dbReference type="Proteomes" id="UP000183653">
    <property type="component" value="Chromosome I"/>
</dbReference>
<keyword evidence="1" id="KW-0812">Transmembrane</keyword>
<evidence type="ECO:0000313" key="3">
    <source>
        <dbReference type="Proteomes" id="UP000183653"/>
    </source>
</evidence>
<accession>A0A1H2EWZ2</accession>
<organism evidence="2 3">
    <name type="scientific">Pseudomonas orientalis</name>
    <dbReference type="NCBI Taxonomy" id="76758"/>
    <lineage>
        <taxon>Bacteria</taxon>
        <taxon>Pseudomonadati</taxon>
        <taxon>Pseudomonadota</taxon>
        <taxon>Gammaproteobacteria</taxon>
        <taxon>Pseudomonadales</taxon>
        <taxon>Pseudomonadaceae</taxon>
        <taxon>Pseudomonas</taxon>
    </lineage>
</organism>
<proteinExistence type="predicted"/>
<gene>
    <name evidence="2" type="ORF">SAMN04490197_1823</name>
</gene>
<dbReference type="Gene3D" id="2.180.10.10">
    <property type="entry name" value="RHS repeat-associated core"/>
    <property type="match status" value="1"/>
</dbReference>
<dbReference type="InterPro" id="IPR022385">
    <property type="entry name" value="Rhs_assc_core"/>
</dbReference>
<protein>
    <submittedName>
        <fullName evidence="2">Insecticidal toxin complex protein TccC</fullName>
    </submittedName>
</protein>
<dbReference type="AlphaFoldDB" id="A0A1H2EWZ2"/>
<dbReference type="PANTHER" id="PTHR32305:SF15">
    <property type="entry name" value="PROTEIN RHSA-RELATED"/>
    <property type="match status" value="1"/>
</dbReference>
<evidence type="ECO:0000256" key="1">
    <source>
        <dbReference type="SAM" id="Phobius"/>
    </source>
</evidence>
<dbReference type="EMBL" id="LT629782">
    <property type="protein sequence ID" value="SDT99579.1"/>
    <property type="molecule type" value="Genomic_DNA"/>
</dbReference>
<feature type="transmembrane region" description="Helical" evidence="1">
    <location>
        <begin position="673"/>
        <end position="694"/>
    </location>
</feature>
<keyword evidence="3" id="KW-1185">Reference proteome</keyword>
<dbReference type="RefSeq" id="WP_072024048.1">
    <property type="nucleotide sequence ID" value="NZ_JYLM01000001.1"/>
</dbReference>
<feature type="transmembrane region" description="Helical" evidence="1">
    <location>
        <begin position="701"/>
        <end position="720"/>
    </location>
</feature>
<name>A0A1H2EWZ2_9PSED</name>
<keyword evidence="1" id="KW-0472">Membrane</keyword>
<dbReference type="InterPro" id="IPR050708">
    <property type="entry name" value="T6SS_VgrG/RHS"/>
</dbReference>
<dbReference type="NCBIfam" id="TIGR03696">
    <property type="entry name" value="Rhs_assc_core"/>
    <property type="match status" value="1"/>
</dbReference>